<dbReference type="Gene3D" id="3.40.720.10">
    <property type="entry name" value="Alkaline Phosphatase, subunit A"/>
    <property type="match status" value="1"/>
</dbReference>
<dbReference type="SUPFAM" id="SSF53649">
    <property type="entry name" value="Alkaline phosphatase-like"/>
    <property type="match status" value="1"/>
</dbReference>
<keyword evidence="4 7" id="KW-0732">Signal</keyword>
<proteinExistence type="inferred from homology"/>
<keyword evidence="3" id="KW-0479">Metal-binding</keyword>
<keyword evidence="5" id="KW-0378">Hydrolase</keyword>
<evidence type="ECO:0000256" key="2">
    <source>
        <dbReference type="ARBA" id="ARBA00008779"/>
    </source>
</evidence>
<keyword evidence="6" id="KW-0106">Calcium</keyword>
<evidence type="ECO:0000256" key="3">
    <source>
        <dbReference type="ARBA" id="ARBA00022723"/>
    </source>
</evidence>
<comment type="cofactor">
    <cofactor evidence="1">
        <name>Ca(2+)</name>
        <dbReference type="ChEBI" id="CHEBI:29108"/>
    </cofactor>
</comment>
<reference evidence="9 10" key="1">
    <citation type="submission" date="2023-11" db="EMBL/GenBank/DDBJ databases">
        <title>Coraliomargarita sp. nov., isolated from marine algae.</title>
        <authorList>
            <person name="Lee J.K."/>
            <person name="Baek J.H."/>
            <person name="Kim J.M."/>
            <person name="Choi D.G."/>
            <person name="Jeon C.O."/>
        </authorList>
    </citation>
    <scope>NUCLEOTIDE SEQUENCE [LARGE SCALE GENOMIC DNA]</scope>
    <source>
        <strain evidence="9 10">J2-16</strain>
    </source>
</reference>
<dbReference type="PANTHER" id="PTHR45953">
    <property type="entry name" value="IDURONATE 2-SULFATASE"/>
    <property type="match status" value="1"/>
</dbReference>
<gene>
    <name evidence="9" type="ORF">SH580_17210</name>
</gene>
<dbReference type="PROSITE" id="PS00149">
    <property type="entry name" value="SULFATASE_2"/>
    <property type="match status" value="1"/>
</dbReference>
<dbReference type="Gene3D" id="2.60.120.430">
    <property type="entry name" value="Galactose-binding lectin"/>
    <property type="match status" value="1"/>
</dbReference>
<evidence type="ECO:0000256" key="5">
    <source>
        <dbReference type="ARBA" id="ARBA00022801"/>
    </source>
</evidence>
<feature type="chain" id="PRO_5046960093" evidence="7">
    <location>
        <begin position="21"/>
        <end position="701"/>
    </location>
</feature>
<evidence type="ECO:0000259" key="8">
    <source>
        <dbReference type="Pfam" id="PF00884"/>
    </source>
</evidence>
<protein>
    <submittedName>
        <fullName evidence="9">Sulfatase</fullName>
    </submittedName>
</protein>
<dbReference type="Pfam" id="PF00884">
    <property type="entry name" value="Sulfatase"/>
    <property type="match status" value="1"/>
</dbReference>
<dbReference type="Proteomes" id="UP001324993">
    <property type="component" value="Chromosome"/>
</dbReference>
<accession>A0ABZ0RI63</accession>
<dbReference type="InterPro" id="IPR000917">
    <property type="entry name" value="Sulfatase_N"/>
</dbReference>
<sequence>MNLKNLLSTGILLFSTALSAAERPNILFLSVDDLKPLIGAYGRDEVPTPNMDRLAESGTVMLRNHCQQAICAASRMSMFTGLRPDSTKVWDLRTQIQDSNPEAVTMQQHFKQAGYATTGAGKVMHGARAEHPDSWSIPFTHKKNLPFNADYPIPAHDNGYYQNKKSQRVFKKMEAAGITHWKERGAYMQEHEAMPSTECLDIPDDAYVDGALAVWANQYLDQFAQSGEPFFLTVGLCKPHLPFVAPKKYWDLFERDEIELAEFQDHAKDSPDFAYHQFGELRSYTDIPRTWNEPIEEAKQRELIHGYYACVAYIDAQIGKILDKLEETGLDKNTIVVLWGDHGYHLGDHGMWNKHSNFEQATFAPLIITAPGYEGHQKTSSMTEMVDIFPTLIELAGLEQPAYKLEGKSLVPVLKNPLASVKDYSISQYPRAGARMGYALRNDRYRLVMWMKNDWRTTLPYNESLLEAVELYDYETDPLETVNYANAPQYAAIVSKLKAQMLGYFAEYTEEVEIFTGSTIQPQASGAFIDLNTVSFDSAALRFAKVQKENGELMVAFEHSPKWPSIDFLTTDDKAWDLSQYGQIDIKLTNNSAFAVKTAAFISNKGDSNASKKRNGVQAEIAAGATTILSIVFNPAEYPLDLRQLDRLRIFANKLQGPANFTIHSITASGAALEMNARMEGPVLPRKVHRRKPAILQIYST</sequence>
<evidence type="ECO:0000256" key="7">
    <source>
        <dbReference type="SAM" id="SignalP"/>
    </source>
</evidence>
<feature type="domain" description="Sulfatase N-terminal" evidence="8">
    <location>
        <begin position="24"/>
        <end position="397"/>
    </location>
</feature>
<evidence type="ECO:0000256" key="1">
    <source>
        <dbReference type="ARBA" id="ARBA00001913"/>
    </source>
</evidence>
<dbReference type="InterPro" id="IPR017850">
    <property type="entry name" value="Alkaline_phosphatase_core_sf"/>
</dbReference>
<keyword evidence="10" id="KW-1185">Reference proteome</keyword>
<feature type="signal peptide" evidence="7">
    <location>
        <begin position="1"/>
        <end position="20"/>
    </location>
</feature>
<dbReference type="RefSeq" id="WP_319832056.1">
    <property type="nucleotide sequence ID" value="NZ_CP138858.1"/>
</dbReference>
<organism evidence="9 10">
    <name type="scientific">Coraliomargarita algicola</name>
    <dbReference type="NCBI Taxonomy" id="3092156"/>
    <lineage>
        <taxon>Bacteria</taxon>
        <taxon>Pseudomonadati</taxon>
        <taxon>Verrucomicrobiota</taxon>
        <taxon>Opitutia</taxon>
        <taxon>Puniceicoccales</taxon>
        <taxon>Coraliomargaritaceae</taxon>
        <taxon>Coraliomargarita</taxon>
    </lineage>
</organism>
<dbReference type="InterPro" id="IPR035874">
    <property type="entry name" value="IDS"/>
</dbReference>
<comment type="similarity">
    <text evidence="2">Belongs to the sulfatase family.</text>
</comment>
<dbReference type="PANTHER" id="PTHR45953:SF1">
    <property type="entry name" value="IDURONATE 2-SULFATASE"/>
    <property type="match status" value="1"/>
</dbReference>
<dbReference type="EMBL" id="CP138858">
    <property type="protein sequence ID" value="WPJ95163.1"/>
    <property type="molecule type" value="Genomic_DNA"/>
</dbReference>
<evidence type="ECO:0000256" key="6">
    <source>
        <dbReference type="ARBA" id="ARBA00022837"/>
    </source>
</evidence>
<dbReference type="CDD" id="cd16030">
    <property type="entry name" value="iduronate-2-sulfatase"/>
    <property type="match status" value="1"/>
</dbReference>
<evidence type="ECO:0000256" key="4">
    <source>
        <dbReference type="ARBA" id="ARBA00022729"/>
    </source>
</evidence>
<dbReference type="InterPro" id="IPR024607">
    <property type="entry name" value="Sulfatase_CS"/>
</dbReference>
<name>A0ABZ0RI63_9BACT</name>
<evidence type="ECO:0000313" key="10">
    <source>
        <dbReference type="Proteomes" id="UP001324993"/>
    </source>
</evidence>
<evidence type="ECO:0000313" key="9">
    <source>
        <dbReference type="EMBL" id="WPJ95163.1"/>
    </source>
</evidence>